<dbReference type="RefSeq" id="WP_080885403.1">
    <property type="nucleotide sequence ID" value="NZ_LT828648.1"/>
</dbReference>
<evidence type="ECO:0000313" key="1">
    <source>
        <dbReference type="EMBL" id="SLM46772.1"/>
    </source>
</evidence>
<organism evidence="1 2">
    <name type="scientific">Nitrospira japonica</name>
    <dbReference type="NCBI Taxonomy" id="1325564"/>
    <lineage>
        <taxon>Bacteria</taxon>
        <taxon>Pseudomonadati</taxon>
        <taxon>Nitrospirota</taxon>
        <taxon>Nitrospiria</taxon>
        <taxon>Nitrospirales</taxon>
        <taxon>Nitrospiraceae</taxon>
        <taxon>Nitrospira</taxon>
    </lineage>
</organism>
<dbReference type="STRING" id="1325564.NSJP_0600"/>
<dbReference type="AlphaFoldDB" id="A0A1W1I1A6"/>
<name>A0A1W1I1A6_9BACT</name>
<keyword evidence="2" id="KW-1185">Reference proteome</keyword>
<dbReference type="Proteomes" id="UP000192042">
    <property type="component" value="Chromosome I"/>
</dbReference>
<accession>A0A1W1I1A6</accession>
<sequence length="89" mass="10652">MTKHWFEFPEPEKPGLPSVWNGRIIRLMYLVSPLQQGDVQWLEIEWDIGRCTWAYVKKNEDIWRLHVARIQAKVDGGIKERIEAYPVWC</sequence>
<dbReference type="EMBL" id="LT828648">
    <property type="protein sequence ID" value="SLM46772.1"/>
    <property type="molecule type" value="Genomic_DNA"/>
</dbReference>
<reference evidence="1 2" key="1">
    <citation type="submission" date="2017-03" db="EMBL/GenBank/DDBJ databases">
        <authorList>
            <person name="Afonso C.L."/>
            <person name="Miller P.J."/>
            <person name="Scott M.A."/>
            <person name="Spackman E."/>
            <person name="Goraichik I."/>
            <person name="Dimitrov K.M."/>
            <person name="Suarez D.L."/>
            <person name="Swayne D.E."/>
        </authorList>
    </citation>
    <scope>NUCLEOTIDE SEQUENCE [LARGE SCALE GENOMIC DNA]</scope>
    <source>
        <strain evidence="1">Genome sequencing of Nitrospira japonica strain NJ11</strain>
    </source>
</reference>
<evidence type="ECO:0000313" key="2">
    <source>
        <dbReference type="Proteomes" id="UP000192042"/>
    </source>
</evidence>
<gene>
    <name evidence="1" type="ORF">NSJP_0600</name>
</gene>
<proteinExistence type="predicted"/>
<protein>
    <submittedName>
        <fullName evidence="1">Uncharacterized protein</fullName>
    </submittedName>
</protein>
<dbReference type="KEGG" id="nja:NSJP_0600"/>